<comment type="caution">
    <text evidence="1">The sequence shown here is derived from an EMBL/GenBank/DDBJ whole genome shotgun (WGS) entry which is preliminary data.</text>
</comment>
<evidence type="ECO:0000313" key="2">
    <source>
        <dbReference type="Proteomes" id="UP000195569"/>
    </source>
</evidence>
<keyword evidence="2" id="KW-1185">Reference proteome</keyword>
<dbReference type="NCBIfam" id="NF041728">
    <property type="entry name" value="BPSL0761_fam"/>
    <property type="match status" value="1"/>
</dbReference>
<proteinExistence type="predicted"/>
<sequence>MTIPFEHTRAVLRTRDLLRELSMGEQIDADTLRRRATSLLKHFPEPSDIDLSAAVLPSVWSRSDAKWYE</sequence>
<dbReference type="AlphaFoldDB" id="A0A1N7RWJ8"/>
<accession>A0A1N7RWJ8</accession>
<dbReference type="InterPro" id="IPR049723">
    <property type="entry name" value="BPSL0761-like"/>
</dbReference>
<dbReference type="Proteomes" id="UP000195569">
    <property type="component" value="Unassembled WGS sequence"/>
</dbReference>
<name>A0A1N7RWJ8_9BURK</name>
<dbReference type="RefSeq" id="WP_087734023.1">
    <property type="nucleotide sequence ID" value="NZ_CYGY02000023.1"/>
</dbReference>
<reference evidence="1" key="1">
    <citation type="submission" date="2016-12" db="EMBL/GenBank/DDBJ databases">
        <authorList>
            <person name="Moulin L."/>
        </authorList>
    </citation>
    <scope>NUCLEOTIDE SEQUENCE [LARGE SCALE GENOMIC DNA]</scope>
    <source>
        <strain evidence="1">STM 7183</strain>
    </source>
</reference>
<gene>
    <name evidence="1" type="ORF">BN2476_230020</name>
</gene>
<dbReference type="EMBL" id="CYGY02000023">
    <property type="protein sequence ID" value="SIT39471.1"/>
    <property type="molecule type" value="Genomic_DNA"/>
</dbReference>
<protein>
    <submittedName>
        <fullName evidence="1">Uncharacterized protein</fullName>
    </submittedName>
</protein>
<organism evidence="1 2">
    <name type="scientific">Paraburkholderia piptadeniae</name>
    <dbReference type="NCBI Taxonomy" id="1701573"/>
    <lineage>
        <taxon>Bacteria</taxon>
        <taxon>Pseudomonadati</taxon>
        <taxon>Pseudomonadota</taxon>
        <taxon>Betaproteobacteria</taxon>
        <taxon>Burkholderiales</taxon>
        <taxon>Burkholderiaceae</taxon>
        <taxon>Paraburkholderia</taxon>
    </lineage>
</organism>
<evidence type="ECO:0000313" key="1">
    <source>
        <dbReference type="EMBL" id="SIT39471.1"/>
    </source>
</evidence>